<evidence type="ECO:0000313" key="1">
    <source>
        <dbReference type="EMBL" id="CAA9306531.1"/>
    </source>
</evidence>
<protein>
    <submittedName>
        <fullName evidence="1">Uncharacterized protein</fullName>
    </submittedName>
</protein>
<accession>A0A6J4KHU8</accession>
<reference evidence="1" key="1">
    <citation type="submission" date="2020-02" db="EMBL/GenBank/DDBJ databases">
        <authorList>
            <person name="Meier V. D."/>
        </authorList>
    </citation>
    <scope>NUCLEOTIDE SEQUENCE</scope>
    <source>
        <strain evidence="1">AVDCRST_MAG56</strain>
    </source>
</reference>
<dbReference type="EMBL" id="CADCTQ010000483">
    <property type="protein sequence ID" value="CAA9306531.1"/>
    <property type="molecule type" value="Genomic_DNA"/>
</dbReference>
<organism evidence="1">
    <name type="scientific">uncultured Cytophagales bacterium</name>
    <dbReference type="NCBI Taxonomy" id="158755"/>
    <lineage>
        <taxon>Bacteria</taxon>
        <taxon>Pseudomonadati</taxon>
        <taxon>Bacteroidota</taxon>
        <taxon>Sphingobacteriia</taxon>
        <taxon>Sphingobacteriales</taxon>
        <taxon>environmental samples</taxon>
    </lineage>
</organism>
<name>A0A6J4KHU8_9SPHI</name>
<sequence>MGCWRFSCTFAFCQGIKTIASTEYLYPPGGPMRFVGEEWVCRKVKLRPGYPIL</sequence>
<dbReference type="AlphaFoldDB" id="A0A6J4KHU8"/>
<proteinExistence type="predicted"/>
<gene>
    <name evidence="1" type="ORF">AVDCRST_MAG56-5859</name>
</gene>